<feature type="transmembrane region" description="Helical" evidence="1">
    <location>
        <begin position="249"/>
        <end position="279"/>
    </location>
</feature>
<sequence>MENSGKVVSNRREELDALRGIAAVVVLLHHVHWMWPPPWVLPDSLLLHTPLRMIATGRAPVLFFFVLSGYVLTLAVQRRKSFRMMDWYWRRTLRLCLPIAAGLLLSLLLYQICRHHPISHQLNPFFWRAQWGQDPTWEDWFEETTLLGDVTGQGYPLDAAVWSLTHEWRISLLLPLAVIWRRVWIPTILVSAIVSMVLIFSGEVAPDVTLGRGVLNGLAATLYFILFFAAGYALAVSGARLPKGRGIRIAAWLAVFAGCSIGRDSVVLVGACALILLVSDPASRSSRLLRGGIWQELGKISYSLYITHLPVFLAVVAWFGLFMPPLEVAGLSVVSAILVATVFFWLVEMPAHRLSQFHRKTIPRPALGGDMSSS</sequence>
<evidence type="ECO:0000313" key="4">
    <source>
        <dbReference type="Proteomes" id="UP000029448"/>
    </source>
</evidence>
<dbReference type="EMBL" id="JOKM01000053">
    <property type="protein sequence ID" value="KGB24057.1"/>
    <property type="molecule type" value="Genomic_DNA"/>
</dbReference>
<dbReference type="AlphaFoldDB" id="A0A094YRL2"/>
<keyword evidence="1" id="KW-0472">Membrane</keyword>
<keyword evidence="3" id="KW-0012">Acyltransferase</keyword>
<feature type="domain" description="Acyltransferase 3" evidence="2">
    <location>
        <begin position="13"/>
        <end position="343"/>
    </location>
</feature>
<feature type="transmembrane region" description="Helical" evidence="1">
    <location>
        <begin position="17"/>
        <end position="35"/>
    </location>
</feature>
<feature type="transmembrane region" description="Helical" evidence="1">
    <location>
        <begin position="300"/>
        <end position="322"/>
    </location>
</feature>
<keyword evidence="1" id="KW-0812">Transmembrane</keyword>
<feature type="transmembrane region" description="Helical" evidence="1">
    <location>
        <begin position="95"/>
        <end position="112"/>
    </location>
</feature>
<dbReference type="Proteomes" id="UP000029448">
    <property type="component" value="Unassembled WGS sequence"/>
</dbReference>
<reference evidence="3 4" key="1">
    <citation type="submission" date="2014-06" db="EMBL/GenBank/DDBJ databases">
        <title>Functional and comparative genomic analyses of the Drosophila gut microbiota identify candidate symbiosis factors.</title>
        <authorList>
            <person name="Newell P.D."/>
            <person name="Chaston J.M."/>
            <person name="Douglas A.E."/>
        </authorList>
    </citation>
    <scope>NUCLEOTIDE SEQUENCE [LARGE SCALE GENOMIC DNA]</scope>
    <source>
        <strain evidence="3 4">DmCS_006</strain>
    </source>
</reference>
<proteinExistence type="predicted"/>
<evidence type="ECO:0000259" key="2">
    <source>
        <dbReference type="Pfam" id="PF01757"/>
    </source>
</evidence>
<feature type="transmembrane region" description="Helical" evidence="1">
    <location>
        <begin position="183"/>
        <end position="202"/>
    </location>
</feature>
<feature type="transmembrane region" description="Helical" evidence="1">
    <location>
        <begin position="328"/>
        <end position="347"/>
    </location>
</feature>
<keyword evidence="4" id="KW-1185">Reference proteome</keyword>
<name>A0A094YRL2_9PROT</name>
<protein>
    <submittedName>
        <fullName evidence="3">Acyltransferase 3</fullName>
    </submittedName>
</protein>
<accession>A0A094YRL2</accession>
<dbReference type="InterPro" id="IPR050879">
    <property type="entry name" value="Acyltransferase_3"/>
</dbReference>
<feature type="transmembrane region" description="Helical" evidence="1">
    <location>
        <begin position="55"/>
        <end position="75"/>
    </location>
</feature>
<organism evidence="3 4">
    <name type="scientific">Acetobacter tropicalis</name>
    <dbReference type="NCBI Taxonomy" id="104102"/>
    <lineage>
        <taxon>Bacteria</taxon>
        <taxon>Pseudomonadati</taxon>
        <taxon>Pseudomonadota</taxon>
        <taxon>Alphaproteobacteria</taxon>
        <taxon>Acetobacterales</taxon>
        <taxon>Acetobacteraceae</taxon>
        <taxon>Acetobacter</taxon>
    </lineage>
</organism>
<gene>
    <name evidence="3" type="ORF">AtDm6_1468</name>
</gene>
<keyword evidence="3" id="KW-0808">Transferase</keyword>
<comment type="caution">
    <text evidence="3">The sequence shown here is derived from an EMBL/GenBank/DDBJ whole genome shotgun (WGS) entry which is preliminary data.</text>
</comment>
<dbReference type="Pfam" id="PF01757">
    <property type="entry name" value="Acyl_transf_3"/>
    <property type="match status" value="1"/>
</dbReference>
<keyword evidence="1" id="KW-1133">Transmembrane helix</keyword>
<dbReference type="STRING" id="104102.AtDm6_1468"/>
<dbReference type="PATRIC" id="fig|104102.7.peg.1455"/>
<evidence type="ECO:0000313" key="3">
    <source>
        <dbReference type="EMBL" id="KGB24057.1"/>
    </source>
</evidence>
<dbReference type="InterPro" id="IPR002656">
    <property type="entry name" value="Acyl_transf_3_dom"/>
</dbReference>
<evidence type="ECO:0000256" key="1">
    <source>
        <dbReference type="SAM" id="Phobius"/>
    </source>
</evidence>
<dbReference type="PANTHER" id="PTHR23028">
    <property type="entry name" value="ACETYLTRANSFERASE"/>
    <property type="match status" value="1"/>
</dbReference>
<dbReference type="GO" id="GO:0016747">
    <property type="term" value="F:acyltransferase activity, transferring groups other than amino-acyl groups"/>
    <property type="evidence" value="ECO:0007669"/>
    <property type="project" value="InterPro"/>
</dbReference>
<feature type="transmembrane region" description="Helical" evidence="1">
    <location>
        <begin position="214"/>
        <end position="237"/>
    </location>
</feature>